<gene>
    <name evidence="1" type="ORF">SGFS_053050</name>
</gene>
<sequence>MIVGGFTYAVTVQQEYPQFPDPERSGKLVIELGYSTSGRQCT</sequence>
<dbReference type="Proteomes" id="UP001321542">
    <property type="component" value="Chromosome"/>
</dbReference>
<organism evidence="1 2">
    <name type="scientific">Streptomyces graminofaciens</name>
    <dbReference type="NCBI Taxonomy" id="68212"/>
    <lineage>
        <taxon>Bacteria</taxon>
        <taxon>Bacillati</taxon>
        <taxon>Actinomycetota</taxon>
        <taxon>Actinomycetes</taxon>
        <taxon>Kitasatosporales</taxon>
        <taxon>Streptomycetaceae</taxon>
        <taxon>Streptomyces</taxon>
    </lineage>
</organism>
<evidence type="ECO:0000313" key="1">
    <source>
        <dbReference type="EMBL" id="BBC34011.1"/>
    </source>
</evidence>
<dbReference type="RefSeq" id="WP_286253834.1">
    <property type="nucleotide sequence ID" value="NZ_AP018448.1"/>
</dbReference>
<evidence type="ECO:0000313" key="2">
    <source>
        <dbReference type="Proteomes" id="UP001321542"/>
    </source>
</evidence>
<reference evidence="1 2" key="1">
    <citation type="journal article" date="2010" name="ChemBioChem">
        <title>Cloning and characterization of the biosynthetic gene cluster of 16-membered macrolide antibiotic FD-891: involvement of a dual functional cytochrome P450 monooxygenase catalyzing epoxidation and hydroxylation.</title>
        <authorList>
            <person name="Kudo F."/>
            <person name="Motegi A."/>
            <person name="Mizoue K."/>
            <person name="Eguchi T."/>
        </authorList>
    </citation>
    <scope>NUCLEOTIDE SEQUENCE [LARGE SCALE GENOMIC DNA]</scope>
    <source>
        <strain evidence="1 2">A-8890</strain>
    </source>
</reference>
<name>A0ABM7FD27_9ACTN</name>
<reference evidence="1 2" key="2">
    <citation type="journal article" date="2023" name="ChemBioChem">
        <title>Acyltransferase Domain Exchange between Two Independent Type I Polyketide Synthases in the Same Producer Strain of Macrolide Antibiotics.</title>
        <authorList>
            <person name="Kudo F."/>
            <person name="Kishikawa K."/>
            <person name="Tsuboi K."/>
            <person name="Kido T."/>
            <person name="Usui T."/>
            <person name="Hashimoto J."/>
            <person name="Shin-Ya K."/>
            <person name="Miyanaga A."/>
            <person name="Eguchi T."/>
        </authorList>
    </citation>
    <scope>NUCLEOTIDE SEQUENCE [LARGE SCALE GENOMIC DNA]</scope>
    <source>
        <strain evidence="1 2">A-8890</strain>
    </source>
</reference>
<proteinExistence type="predicted"/>
<protein>
    <submittedName>
        <fullName evidence="1">Uncharacterized protein</fullName>
    </submittedName>
</protein>
<dbReference type="EMBL" id="AP018448">
    <property type="protein sequence ID" value="BBC34011.1"/>
    <property type="molecule type" value="Genomic_DNA"/>
</dbReference>
<keyword evidence="2" id="KW-1185">Reference proteome</keyword>
<accession>A0ABM7FD27</accession>